<protein>
    <submittedName>
        <fullName evidence="3">Uncharacterized protein</fullName>
    </submittedName>
</protein>
<evidence type="ECO:0000313" key="5">
    <source>
        <dbReference type="Proteomes" id="UP000075391"/>
    </source>
</evidence>
<feature type="signal peptide" evidence="2">
    <location>
        <begin position="1"/>
        <end position="19"/>
    </location>
</feature>
<organism evidence="3 5">
    <name type="scientific">Bdellovibrio bacteriovorus</name>
    <dbReference type="NCBI Taxonomy" id="959"/>
    <lineage>
        <taxon>Bacteria</taxon>
        <taxon>Pseudomonadati</taxon>
        <taxon>Bdellovibrionota</taxon>
        <taxon>Bdellovibrionia</taxon>
        <taxon>Bdellovibrionales</taxon>
        <taxon>Pseudobdellovibrionaceae</taxon>
        <taxon>Bdellovibrio</taxon>
    </lineage>
</organism>
<sequence length="109" mass="11988">MKKQVLVTIIAMIPAVSFAKISDFNALISENVKAQGELHSTVKGNIDEARDQAAAAQVRERIVVVENSGVSYNSPTKKDLLAFKKEKRSHRASESKQFERLASEISSAE</sequence>
<evidence type="ECO:0000256" key="2">
    <source>
        <dbReference type="SAM" id="SignalP"/>
    </source>
</evidence>
<evidence type="ECO:0000313" key="4">
    <source>
        <dbReference type="EMBL" id="KYG65261.1"/>
    </source>
</evidence>
<comment type="caution">
    <text evidence="3">The sequence shown here is derived from an EMBL/GenBank/DDBJ whole genome shotgun (WGS) entry which is preliminary data.</text>
</comment>
<dbReference type="Proteomes" id="UP000075391">
    <property type="component" value="Unassembled WGS sequence"/>
</dbReference>
<dbReference type="Proteomes" id="UP000075799">
    <property type="component" value="Unassembled WGS sequence"/>
</dbReference>
<feature type="region of interest" description="Disordered" evidence="1">
    <location>
        <begin position="85"/>
        <end position="109"/>
    </location>
</feature>
<proteinExistence type="predicted"/>
<feature type="chain" id="PRO_5013477211" evidence="2">
    <location>
        <begin position="20"/>
        <end position="109"/>
    </location>
</feature>
<evidence type="ECO:0000313" key="3">
    <source>
        <dbReference type="EMBL" id="KYG61231.1"/>
    </source>
</evidence>
<accession>A0A150WE92</accession>
<dbReference type="AlphaFoldDB" id="A0A150WE92"/>
<evidence type="ECO:0000256" key="1">
    <source>
        <dbReference type="SAM" id="MobiDB-lite"/>
    </source>
</evidence>
<reference evidence="5 6" key="1">
    <citation type="submission" date="2016-03" db="EMBL/GenBank/DDBJ databases">
        <authorList>
            <person name="Ploux O."/>
        </authorList>
    </citation>
    <scope>NUCLEOTIDE SEQUENCE [LARGE SCALE GENOMIC DNA]</scope>
    <source>
        <strain evidence="3 5">BER2</strain>
        <strain evidence="4 6">EC13</strain>
    </source>
</reference>
<dbReference type="OrthoDB" id="5295126at2"/>
<dbReference type="EMBL" id="LUKF01000017">
    <property type="protein sequence ID" value="KYG61231.1"/>
    <property type="molecule type" value="Genomic_DNA"/>
</dbReference>
<gene>
    <name evidence="3" type="ORF">AZI85_09830</name>
    <name evidence="4" type="ORF">AZI87_11945</name>
</gene>
<feature type="compositionally biased region" description="Basic and acidic residues" evidence="1">
    <location>
        <begin position="91"/>
        <end position="102"/>
    </location>
</feature>
<dbReference type="RefSeq" id="WP_063207272.1">
    <property type="nucleotide sequence ID" value="NZ_CP168967.1"/>
</dbReference>
<name>A0A150WE92_BDEBC</name>
<dbReference type="EMBL" id="LUKD01000005">
    <property type="protein sequence ID" value="KYG65261.1"/>
    <property type="molecule type" value="Genomic_DNA"/>
</dbReference>
<keyword evidence="2" id="KW-0732">Signal</keyword>
<evidence type="ECO:0000313" key="6">
    <source>
        <dbReference type="Proteomes" id="UP000075799"/>
    </source>
</evidence>